<keyword evidence="2" id="KW-1185">Reference proteome</keyword>
<gene>
    <name evidence="1" type="ORF">DQ384_10675</name>
</gene>
<evidence type="ECO:0000313" key="1">
    <source>
        <dbReference type="EMBL" id="RCG31198.1"/>
    </source>
</evidence>
<dbReference type="EMBL" id="QOIL01000005">
    <property type="protein sequence ID" value="RCG31198.1"/>
    <property type="molecule type" value="Genomic_DNA"/>
</dbReference>
<protein>
    <submittedName>
        <fullName evidence="1">Uncharacterized protein</fullName>
    </submittedName>
</protein>
<organism evidence="1 2">
    <name type="scientific">Sphaerisporangium album</name>
    <dbReference type="NCBI Taxonomy" id="509200"/>
    <lineage>
        <taxon>Bacteria</taxon>
        <taxon>Bacillati</taxon>
        <taxon>Actinomycetota</taxon>
        <taxon>Actinomycetes</taxon>
        <taxon>Streptosporangiales</taxon>
        <taxon>Streptosporangiaceae</taxon>
        <taxon>Sphaerisporangium</taxon>
    </lineage>
</organism>
<sequence>MEDVPARGADPVARFTEAAAEAQKLLDEYNAYAIGTGFRDPGGSPDHSLAVESLSAASAGRDYAAADLEKVAPLRLHR</sequence>
<proteinExistence type="predicted"/>
<name>A0A367FLB9_9ACTN</name>
<comment type="caution">
    <text evidence="1">The sequence shown here is derived from an EMBL/GenBank/DDBJ whole genome shotgun (WGS) entry which is preliminary data.</text>
</comment>
<evidence type="ECO:0000313" key="2">
    <source>
        <dbReference type="Proteomes" id="UP000253094"/>
    </source>
</evidence>
<accession>A0A367FLB9</accession>
<dbReference type="Proteomes" id="UP000253094">
    <property type="component" value="Unassembled WGS sequence"/>
</dbReference>
<reference evidence="1 2" key="1">
    <citation type="submission" date="2018-06" db="EMBL/GenBank/DDBJ databases">
        <title>Sphaerisporangium craniellae sp. nov., isolated from a marine sponge in the South China Sea.</title>
        <authorList>
            <person name="Li L."/>
        </authorList>
    </citation>
    <scope>NUCLEOTIDE SEQUENCE [LARGE SCALE GENOMIC DNA]</scope>
    <source>
        <strain evidence="1 2">CCTCC AA 208026</strain>
    </source>
</reference>
<dbReference type="RefSeq" id="WP_114028577.1">
    <property type="nucleotide sequence ID" value="NZ_QOIL01000005.1"/>
</dbReference>
<dbReference type="AlphaFoldDB" id="A0A367FLB9"/>